<dbReference type="EMBL" id="GG693870">
    <property type="protein sequence ID" value="EES53028.1"/>
    <property type="molecule type" value="Genomic_DNA"/>
</dbReference>
<evidence type="ECO:0000256" key="3">
    <source>
        <dbReference type="ARBA" id="ARBA00023136"/>
    </source>
</evidence>
<dbReference type="Pfam" id="PF13624">
    <property type="entry name" value="SurA_N_3"/>
    <property type="match status" value="1"/>
</dbReference>
<evidence type="ECO:0000256" key="4">
    <source>
        <dbReference type="ARBA" id="ARBA00023186"/>
    </source>
</evidence>
<keyword evidence="5" id="KW-0812">Transmembrane</keyword>
<accession>C6HWQ2</accession>
<keyword evidence="3 5" id="KW-0472">Membrane</keyword>
<keyword evidence="5" id="KW-1133">Transmembrane helix</keyword>
<dbReference type="PANTHER" id="PTHR47529">
    <property type="entry name" value="PEPTIDYL-PROLYL CIS-TRANS ISOMERASE D"/>
    <property type="match status" value="1"/>
</dbReference>
<dbReference type="SUPFAM" id="SSF109998">
    <property type="entry name" value="Triger factor/SurA peptide-binding domain-like"/>
    <property type="match status" value="1"/>
</dbReference>
<dbReference type="GO" id="GO:0005886">
    <property type="term" value="C:plasma membrane"/>
    <property type="evidence" value="ECO:0007669"/>
    <property type="project" value="UniProtKB-SubCell"/>
</dbReference>
<evidence type="ECO:0000313" key="7">
    <source>
        <dbReference type="Proteomes" id="UP000009374"/>
    </source>
</evidence>
<protein>
    <recommendedName>
        <fullName evidence="8">Peptidylprolyl isomerase</fullName>
    </recommendedName>
</protein>
<proteinExistence type="predicted"/>
<evidence type="ECO:0008006" key="8">
    <source>
        <dbReference type="Google" id="ProtNLM"/>
    </source>
</evidence>
<dbReference type="Proteomes" id="UP000009374">
    <property type="component" value="Unassembled WGS sequence"/>
</dbReference>
<comment type="subcellular location">
    <subcellularLocation>
        <location evidence="1">Cell membrane</location>
    </subcellularLocation>
</comment>
<gene>
    <name evidence="6" type="ORF">UBAL3_80630085</name>
</gene>
<dbReference type="InterPro" id="IPR052029">
    <property type="entry name" value="PpiD_chaperone"/>
</dbReference>
<keyword evidence="2" id="KW-1003">Cell membrane</keyword>
<keyword evidence="4" id="KW-0143">Chaperone</keyword>
<dbReference type="AlphaFoldDB" id="C6HWQ2"/>
<sequence length="235" mass="26221">MLEWIRREAVERPKVIGVLILLTGGIFVLSMGWWGFSQSGSSGGDVVAKVDGVPIKAKDYSRDYLIMKDNYKRLLRGDLGAKILKDLNFPGLVLRNMIYRQLWIDEGKSLGIAVSDKTVVDEIAKIPFFQVGNPPVFSKDAYVTFLKETHQSAQSFERSVRLDVLVQRAQLFVRASQTIGALPSAPSSGQQASDLASERSRIQNETVEALQNQLESKAHIDIDQKVFKALSRQLL</sequence>
<dbReference type="Gene3D" id="1.10.4030.10">
    <property type="entry name" value="Porin chaperone SurA, peptide-binding domain"/>
    <property type="match status" value="1"/>
</dbReference>
<organism evidence="6 7">
    <name type="scientific">Leptospirillum ferrodiazotrophum</name>
    <dbReference type="NCBI Taxonomy" id="412449"/>
    <lineage>
        <taxon>Bacteria</taxon>
        <taxon>Pseudomonadati</taxon>
        <taxon>Nitrospirota</taxon>
        <taxon>Nitrospiria</taxon>
        <taxon>Nitrospirales</taxon>
        <taxon>Nitrospiraceae</taxon>
        <taxon>Leptospirillum</taxon>
    </lineage>
</organism>
<dbReference type="InterPro" id="IPR027304">
    <property type="entry name" value="Trigger_fact/SurA_dom_sf"/>
</dbReference>
<evidence type="ECO:0000313" key="6">
    <source>
        <dbReference type="EMBL" id="EES53028.1"/>
    </source>
</evidence>
<keyword evidence="7" id="KW-1185">Reference proteome</keyword>
<name>C6HWQ2_9BACT</name>
<reference evidence="6 7" key="1">
    <citation type="journal article" date="2009" name="Appl. Environ. Microbiol.">
        <title>Community genomic and proteomic analyses of chemoautotrophic iron-oxidizing "Leptospirillum rubarum" (Group II) and "Leptospirillum ferrodiazotrophum" (Group III) bacteria in acid mine drainage biofilms.</title>
        <authorList>
            <person name="Goltsman D.S."/>
            <person name="Denef V.J."/>
            <person name="Singer S.W."/>
            <person name="VerBerkmoes N.C."/>
            <person name="Lefsrud M."/>
            <person name="Mueller R.S."/>
            <person name="Dick G.J."/>
            <person name="Sun C.L."/>
            <person name="Wheeler K.E."/>
            <person name="Zemla A."/>
            <person name="Baker B.J."/>
            <person name="Hauser L."/>
            <person name="Land M."/>
            <person name="Shah M.B."/>
            <person name="Thelen M.P."/>
            <person name="Hettich R.L."/>
            <person name="Banfield J.F."/>
        </authorList>
    </citation>
    <scope>NUCLEOTIDE SEQUENCE [LARGE SCALE GENOMIC DNA]</scope>
</reference>
<feature type="transmembrane region" description="Helical" evidence="5">
    <location>
        <begin position="15"/>
        <end position="36"/>
    </location>
</feature>
<evidence type="ECO:0000256" key="2">
    <source>
        <dbReference type="ARBA" id="ARBA00022475"/>
    </source>
</evidence>
<evidence type="ECO:0000256" key="1">
    <source>
        <dbReference type="ARBA" id="ARBA00004236"/>
    </source>
</evidence>
<evidence type="ECO:0000256" key="5">
    <source>
        <dbReference type="SAM" id="Phobius"/>
    </source>
</evidence>
<dbReference type="PANTHER" id="PTHR47529:SF1">
    <property type="entry name" value="PERIPLASMIC CHAPERONE PPID"/>
    <property type="match status" value="1"/>
</dbReference>